<dbReference type="AlphaFoldDB" id="A0A1Z5K2I5"/>
<accession>A0A1Z5K2I5</accession>
<dbReference type="EMBL" id="BDSP01000147">
    <property type="protein sequence ID" value="GAX20362.1"/>
    <property type="molecule type" value="Genomic_DNA"/>
</dbReference>
<organism evidence="1 2">
    <name type="scientific">Fistulifera solaris</name>
    <name type="common">Oleaginous diatom</name>
    <dbReference type="NCBI Taxonomy" id="1519565"/>
    <lineage>
        <taxon>Eukaryota</taxon>
        <taxon>Sar</taxon>
        <taxon>Stramenopiles</taxon>
        <taxon>Ochrophyta</taxon>
        <taxon>Bacillariophyta</taxon>
        <taxon>Bacillariophyceae</taxon>
        <taxon>Bacillariophycidae</taxon>
        <taxon>Naviculales</taxon>
        <taxon>Naviculaceae</taxon>
        <taxon>Fistulifera</taxon>
    </lineage>
</organism>
<dbReference type="InParanoid" id="A0A1Z5K2I5"/>
<dbReference type="Proteomes" id="UP000198406">
    <property type="component" value="Unassembled WGS sequence"/>
</dbReference>
<evidence type="ECO:0000313" key="2">
    <source>
        <dbReference type="Proteomes" id="UP000198406"/>
    </source>
</evidence>
<proteinExistence type="predicted"/>
<comment type="caution">
    <text evidence="1">The sequence shown here is derived from an EMBL/GenBank/DDBJ whole genome shotgun (WGS) entry which is preliminary data.</text>
</comment>
<keyword evidence="2" id="KW-1185">Reference proteome</keyword>
<reference evidence="1 2" key="1">
    <citation type="journal article" date="2015" name="Plant Cell">
        <title>Oil accumulation by the oleaginous diatom Fistulifera solaris as revealed by the genome and transcriptome.</title>
        <authorList>
            <person name="Tanaka T."/>
            <person name="Maeda Y."/>
            <person name="Veluchamy A."/>
            <person name="Tanaka M."/>
            <person name="Abida H."/>
            <person name="Marechal E."/>
            <person name="Bowler C."/>
            <person name="Muto M."/>
            <person name="Sunaga Y."/>
            <person name="Tanaka M."/>
            <person name="Yoshino T."/>
            <person name="Taniguchi T."/>
            <person name="Fukuda Y."/>
            <person name="Nemoto M."/>
            <person name="Matsumoto M."/>
            <person name="Wong P.S."/>
            <person name="Aburatani S."/>
            <person name="Fujibuchi W."/>
        </authorList>
    </citation>
    <scope>NUCLEOTIDE SEQUENCE [LARGE SCALE GENOMIC DNA]</scope>
    <source>
        <strain evidence="1 2">JPCC DA0580</strain>
    </source>
</reference>
<sequence length="114" mass="12043">MTIGMSVNGETEIEHERSSFLFKGEGFLCFPIRDGCNDDSNVLTCDVDGDLCGGGDAVCVKTAEQSILCAAVGAGGAQSGCTTSRDCKLGEICVTYEGECNIPNGCYEQKRGRR</sequence>
<name>A0A1Z5K2I5_FISSO</name>
<evidence type="ECO:0000313" key="1">
    <source>
        <dbReference type="EMBL" id="GAX20362.1"/>
    </source>
</evidence>
<protein>
    <submittedName>
        <fullName evidence="1">Uncharacterized protein</fullName>
    </submittedName>
</protein>
<gene>
    <name evidence="1" type="ORF">FisN_9Hh074</name>
</gene>